<dbReference type="EMBL" id="JASCZI010031203">
    <property type="protein sequence ID" value="MED6126230.1"/>
    <property type="molecule type" value="Genomic_DNA"/>
</dbReference>
<protein>
    <submittedName>
        <fullName evidence="1">Uncharacterized protein</fullName>
    </submittedName>
</protein>
<comment type="caution">
    <text evidence="1">The sequence shown here is derived from an EMBL/GenBank/DDBJ whole genome shotgun (WGS) entry which is preliminary data.</text>
</comment>
<evidence type="ECO:0000313" key="2">
    <source>
        <dbReference type="Proteomes" id="UP001341840"/>
    </source>
</evidence>
<keyword evidence="2" id="KW-1185">Reference proteome</keyword>
<name>A0ABU6RQL1_9FABA</name>
<feature type="non-terminal residue" evidence="1">
    <location>
        <position position="64"/>
    </location>
</feature>
<evidence type="ECO:0000313" key="1">
    <source>
        <dbReference type="EMBL" id="MED6126230.1"/>
    </source>
</evidence>
<reference evidence="1 2" key="1">
    <citation type="journal article" date="2023" name="Plants (Basel)">
        <title>Bridging the Gap: Combining Genomics and Transcriptomics Approaches to Understand Stylosanthes scabra, an Orphan Legume from the Brazilian Caatinga.</title>
        <authorList>
            <person name="Ferreira-Neto J.R.C."/>
            <person name="da Silva M.D."/>
            <person name="Binneck E."/>
            <person name="de Melo N.F."/>
            <person name="da Silva R.H."/>
            <person name="de Melo A.L.T.M."/>
            <person name="Pandolfi V."/>
            <person name="Bustamante F.O."/>
            <person name="Brasileiro-Vidal A.C."/>
            <person name="Benko-Iseppon A.M."/>
        </authorList>
    </citation>
    <scope>NUCLEOTIDE SEQUENCE [LARGE SCALE GENOMIC DNA]</scope>
    <source>
        <tissue evidence="1">Leaves</tissue>
    </source>
</reference>
<dbReference type="Proteomes" id="UP001341840">
    <property type="component" value="Unassembled WGS sequence"/>
</dbReference>
<organism evidence="1 2">
    <name type="scientific">Stylosanthes scabra</name>
    <dbReference type="NCBI Taxonomy" id="79078"/>
    <lineage>
        <taxon>Eukaryota</taxon>
        <taxon>Viridiplantae</taxon>
        <taxon>Streptophyta</taxon>
        <taxon>Embryophyta</taxon>
        <taxon>Tracheophyta</taxon>
        <taxon>Spermatophyta</taxon>
        <taxon>Magnoliopsida</taxon>
        <taxon>eudicotyledons</taxon>
        <taxon>Gunneridae</taxon>
        <taxon>Pentapetalae</taxon>
        <taxon>rosids</taxon>
        <taxon>fabids</taxon>
        <taxon>Fabales</taxon>
        <taxon>Fabaceae</taxon>
        <taxon>Papilionoideae</taxon>
        <taxon>50 kb inversion clade</taxon>
        <taxon>dalbergioids sensu lato</taxon>
        <taxon>Dalbergieae</taxon>
        <taxon>Pterocarpus clade</taxon>
        <taxon>Stylosanthes</taxon>
    </lineage>
</organism>
<gene>
    <name evidence="1" type="ORF">PIB30_076276</name>
</gene>
<proteinExistence type="predicted"/>
<sequence>MGVKILVIFLFVSPHFHPRCHHCLLLLFFLLLFSPIATDIFLMFCAATTGSSTVTVPLLLSDNI</sequence>
<accession>A0ABU6RQL1</accession>